<protein>
    <recommendedName>
        <fullName evidence="1">TIR domain-containing protein</fullName>
    </recommendedName>
</protein>
<evidence type="ECO:0000313" key="3">
    <source>
        <dbReference type="Proteomes" id="UP000529946"/>
    </source>
</evidence>
<sequence>MKAFISYSHADERYLERLHKHLAMLQREGQIATWYDRDILAGSVLDGTISNELDASDLFLAIVSPDYLASGYCYEKEFERALELQQAGKMRIVPIIAEPSDWLSSPLRQFMALPKDGKPISEWTNANNAFLDVITGLRKLTDVHSQGQLTPSLIATGTTDNFAPRRVKVKRDFDAIERAEFADKTFEVIKDYFASSCEELARASEDLRTRHEMMSPTAFTCTIVNRAKVGNQQASITVHNNKRRGFGDISYVFEAHAASNTSHGSIRVDADEFNLFLIVDGVWSGTQDSTRYSSERAAEWLWNVFVERAGIQYE</sequence>
<comment type="caution">
    <text evidence="2">The sequence shown here is derived from an EMBL/GenBank/DDBJ whole genome shotgun (WGS) entry which is preliminary data.</text>
</comment>
<dbReference type="Gene3D" id="3.40.50.10140">
    <property type="entry name" value="Toll/interleukin-1 receptor homology (TIR) domain"/>
    <property type="match status" value="1"/>
</dbReference>
<dbReference type="AlphaFoldDB" id="A0A7W6NND3"/>
<dbReference type="SMART" id="SM00255">
    <property type="entry name" value="TIR"/>
    <property type="match status" value="1"/>
</dbReference>
<dbReference type="PROSITE" id="PS50104">
    <property type="entry name" value="TIR"/>
    <property type="match status" value="1"/>
</dbReference>
<organism evidence="2 3">
    <name type="scientific">Brevundimonas lenta</name>
    <dbReference type="NCBI Taxonomy" id="424796"/>
    <lineage>
        <taxon>Bacteria</taxon>
        <taxon>Pseudomonadati</taxon>
        <taxon>Pseudomonadota</taxon>
        <taxon>Alphaproteobacteria</taxon>
        <taxon>Caulobacterales</taxon>
        <taxon>Caulobacteraceae</taxon>
        <taxon>Brevundimonas</taxon>
    </lineage>
</organism>
<dbReference type="InterPro" id="IPR000157">
    <property type="entry name" value="TIR_dom"/>
</dbReference>
<proteinExistence type="predicted"/>
<evidence type="ECO:0000259" key="1">
    <source>
        <dbReference type="PROSITE" id="PS50104"/>
    </source>
</evidence>
<dbReference type="Pfam" id="PF13676">
    <property type="entry name" value="TIR_2"/>
    <property type="match status" value="1"/>
</dbReference>
<feature type="domain" description="TIR" evidence="1">
    <location>
        <begin position="1"/>
        <end position="131"/>
    </location>
</feature>
<dbReference type="InterPro" id="IPR035897">
    <property type="entry name" value="Toll_tir_struct_dom_sf"/>
</dbReference>
<evidence type="ECO:0000313" key="2">
    <source>
        <dbReference type="EMBL" id="MBB4081334.1"/>
    </source>
</evidence>
<dbReference type="SUPFAM" id="SSF52200">
    <property type="entry name" value="Toll/Interleukin receptor TIR domain"/>
    <property type="match status" value="1"/>
</dbReference>
<accession>A0A7W6NND3</accession>
<name>A0A7W6NND3_9CAUL</name>
<dbReference type="EMBL" id="JACIDM010000001">
    <property type="protein sequence ID" value="MBB4081334.1"/>
    <property type="molecule type" value="Genomic_DNA"/>
</dbReference>
<reference evidence="2 3" key="1">
    <citation type="submission" date="2020-08" db="EMBL/GenBank/DDBJ databases">
        <title>Genomic Encyclopedia of Type Strains, Phase IV (KMG-IV): sequencing the most valuable type-strain genomes for metagenomic binning, comparative biology and taxonomic classification.</title>
        <authorList>
            <person name="Goeker M."/>
        </authorList>
    </citation>
    <scope>NUCLEOTIDE SEQUENCE [LARGE SCALE GENOMIC DNA]</scope>
    <source>
        <strain evidence="2 3">DSM 23960</strain>
    </source>
</reference>
<dbReference type="Proteomes" id="UP000529946">
    <property type="component" value="Unassembled WGS sequence"/>
</dbReference>
<gene>
    <name evidence="2" type="ORF">GGR12_000173</name>
</gene>
<keyword evidence="3" id="KW-1185">Reference proteome</keyword>
<dbReference type="GO" id="GO:0007165">
    <property type="term" value="P:signal transduction"/>
    <property type="evidence" value="ECO:0007669"/>
    <property type="project" value="InterPro"/>
</dbReference>
<dbReference type="RefSeq" id="WP_183201892.1">
    <property type="nucleotide sequence ID" value="NZ_BAAAER010000002.1"/>
</dbReference>